<sequence>MSHRPKRSAALAAAAAVLAAGLTALAPAPRALAAPPAASPNPLHYLYLGWEGDTSKPLTFPGGAVSLDHKKAIGYGLTIGGTTYAPDETENTGLRDRISWNLAEGYLPSPVSTWNAGPVKVTVQHFAHRVLDDSATAVYTRVTVTNPAATTQQATLGVGAAPSTEIPLTAKPSGTGTDSADYALSIPAGKSVSTDFVARSAGTADAAQLTGAGGFNAHYSAMAAYWKGRLAQTAVPASLPEEGLATMYKAEQIISWMTTAKTPDGQGGTNHELRSSGGAPANAPFHGYDVVYSHDAPDIAAQYIREGDFDLAKKALTSRIYLDRSSVPDHHPYLDAPSKFLYPYALYLRYTGDQSIFTPALKAKIKATAHLVQDLRVSEPGSPYDGLIKESATFDNSPSHLAVDNMAALYGLTSYADLAASWSAADASWQSERTWALGQANSVGAALDRALTARMDPTGSGGYNACLDACPLLGNGNYQGNWLGTTFMMSSLPWDGRLAGVEAGGVWKDKLDASVRLAFSQRARTAPAIPAHSWGAWTNGANGYGTVYNGGAGSQLLASDDPELRTEAVADLRWLLDNQTAPMQWGESFSSGGGGTWNKNLADLEAWGLSTNRKALLEANVSVPRGGGVIIGRGVPTSWLTSGKPVSWTTVPVDGGRRIGFTLTRDGNKVSLSVTGDPGGPVALSLPAFVDDIVSTTAGTVDNASGTVTLPKDTSKVTVTVGDLEASRITGAQSTAGHYTFGRPTDQVRRYQTFTAGENTRLDGVRVSLRRIGGTGQSPVTVSLYRTSGLKPTGSPLTTTTIPASAVGTKDTVVKAALGYDGLVDGADYAVVLGQRTPGGPAYEWATSGQRGVQGFGKDTGSGWTPEPALGDAWLTAETSRPAQR</sequence>
<dbReference type="InterPro" id="IPR008928">
    <property type="entry name" value="6-hairpin_glycosidase_sf"/>
</dbReference>
<dbReference type="InterPro" id="IPR006311">
    <property type="entry name" value="TAT_signal"/>
</dbReference>
<accession>A0ABU2R2R8</accession>
<dbReference type="Proteomes" id="UP001183610">
    <property type="component" value="Unassembled WGS sequence"/>
</dbReference>
<dbReference type="SUPFAM" id="SSF48208">
    <property type="entry name" value="Six-hairpin glycosidases"/>
    <property type="match status" value="1"/>
</dbReference>
<name>A0ABU2R2R8_9ACTN</name>
<feature type="signal peptide" evidence="1">
    <location>
        <begin position="1"/>
        <end position="33"/>
    </location>
</feature>
<dbReference type="RefSeq" id="WP_010263752.1">
    <property type="nucleotide sequence ID" value="NZ_JAVRET010000040.1"/>
</dbReference>
<protein>
    <submittedName>
        <fullName evidence="2">Uncharacterized protein</fullName>
    </submittedName>
</protein>
<organism evidence="2 3">
    <name type="scientific">Streptomyces evansiae</name>
    <dbReference type="NCBI Taxonomy" id="3075535"/>
    <lineage>
        <taxon>Bacteria</taxon>
        <taxon>Bacillati</taxon>
        <taxon>Actinomycetota</taxon>
        <taxon>Actinomycetes</taxon>
        <taxon>Kitasatosporales</taxon>
        <taxon>Streptomycetaceae</taxon>
        <taxon>Streptomyces</taxon>
    </lineage>
</organism>
<evidence type="ECO:0000313" key="2">
    <source>
        <dbReference type="EMBL" id="MDT0410920.1"/>
    </source>
</evidence>
<dbReference type="PROSITE" id="PS51318">
    <property type="entry name" value="TAT"/>
    <property type="match status" value="1"/>
</dbReference>
<keyword evidence="3" id="KW-1185">Reference proteome</keyword>
<keyword evidence="1" id="KW-0732">Signal</keyword>
<comment type="caution">
    <text evidence="2">The sequence shown here is derived from an EMBL/GenBank/DDBJ whole genome shotgun (WGS) entry which is preliminary data.</text>
</comment>
<evidence type="ECO:0000256" key="1">
    <source>
        <dbReference type="SAM" id="SignalP"/>
    </source>
</evidence>
<proteinExistence type="predicted"/>
<reference evidence="3" key="1">
    <citation type="submission" date="2023-07" db="EMBL/GenBank/DDBJ databases">
        <title>30 novel species of actinomycetes from the DSMZ collection.</title>
        <authorList>
            <person name="Nouioui I."/>
        </authorList>
    </citation>
    <scope>NUCLEOTIDE SEQUENCE [LARGE SCALE GENOMIC DNA]</scope>
    <source>
        <strain evidence="3">DSM 41979</strain>
    </source>
</reference>
<feature type="chain" id="PRO_5045253093" evidence="1">
    <location>
        <begin position="34"/>
        <end position="885"/>
    </location>
</feature>
<dbReference type="EMBL" id="JAVRET010000040">
    <property type="protein sequence ID" value="MDT0410920.1"/>
    <property type="molecule type" value="Genomic_DNA"/>
</dbReference>
<evidence type="ECO:0000313" key="3">
    <source>
        <dbReference type="Proteomes" id="UP001183610"/>
    </source>
</evidence>
<gene>
    <name evidence="2" type="ORF">RM698_17920</name>
</gene>